<evidence type="ECO:0000256" key="2">
    <source>
        <dbReference type="SAM" id="Phobius"/>
    </source>
</evidence>
<dbReference type="GeneID" id="63844263"/>
<dbReference type="AlphaFoldDB" id="A0A9P4GAJ2"/>
<evidence type="ECO:0000313" key="3">
    <source>
        <dbReference type="EMBL" id="KAF1841979.1"/>
    </source>
</evidence>
<feature type="transmembrane region" description="Helical" evidence="2">
    <location>
        <begin position="54"/>
        <end position="75"/>
    </location>
</feature>
<name>A0A9P4GAJ2_9PLEO</name>
<keyword evidence="2" id="KW-0812">Transmembrane</keyword>
<dbReference type="Proteomes" id="UP000800039">
    <property type="component" value="Unassembled WGS sequence"/>
</dbReference>
<keyword evidence="2" id="KW-0472">Membrane</keyword>
<gene>
    <name evidence="3" type="ORF">K460DRAFT_176846</name>
</gene>
<sequence>MTSRCGWRFNYEPDPDPRQPGFDSQYRQSDYPFFAIFFTINMPPTFESYYDLKLPSLLLLCVSNYIISILLHCIIRSSLVSFTFKQRQNIYTIKKLPLAYRFLYFWKQCR</sequence>
<keyword evidence="2" id="KW-1133">Transmembrane helix</keyword>
<proteinExistence type="predicted"/>
<feature type="region of interest" description="Disordered" evidence="1">
    <location>
        <begin position="1"/>
        <end position="20"/>
    </location>
</feature>
<organism evidence="3 4">
    <name type="scientific">Cucurbitaria berberidis CBS 394.84</name>
    <dbReference type="NCBI Taxonomy" id="1168544"/>
    <lineage>
        <taxon>Eukaryota</taxon>
        <taxon>Fungi</taxon>
        <taxon>Dikarya</taxon>
        <taxon>Ascomycota</taxon>
        <taxon>Pezizomycotina</taxon>
        <taxon>Dothideomycetes</taxon>
        <taxon>Pleosporomycetidae</taxon>
        <taxon>Pleosporales</taxon>
        <taxon>Pleosporineae</taxon>
        <taxon>Cucurbitariaceae</taxon>
        <taxon>Cucurbitaria</taxon>
    </lineage>
</organism>
<evidence type="ECO:0000256" key="1">
    <source>
        <dbReference type="SAM" id="MobiDB-lite"/>
    </source>
</evidence>
<dbReference type="EMBL" id="ML976618">
    <property type="protein sequence ID" value="KAF1841979.1"/>
    <property type="molecule type" value="Genomic_DNA"/>
</dbReference>
<protein>
    <submittedName>
        <fullName evidence="3">Uncharacterized protein</fullName>
    </submittedName>
</protein>
<dbReference type="OrthoDB" id="10595217at2759"/>
<accession>A0A9P4GAJ2</accession>
<comment type="caution">
    <text evidence="3">The sequence shown here is derived from an EMBL/GenBank/DDBJ whole genome shotgun (WGS) entry which is preliminary data.</text>
</comment>
<keyword evidence="4" id="KW-1185">Reference proteome</keyword>
<reference evidence="3" key="1">
    <citation type="submission" date="2020-01" db="EMBL/GenBank/DDBJ databases">
        <authorList>
            <consortium name="DOE Joint Genome Institute"/>
            <person name="Haridas S."/>
            <person name="Albert R."/>
            <person name="Binder M."/>
            <person name="Bloem J."/>
            <person name="Labutti K."/>
            <person name="Salamov A."/>
            <person name="Andreopoulos B."/>
            <person name="Baker S.E."/>
            <person name="Barry K."/>
            <person name="Bills G."/>
            <person name="Bluhm B.H."/>
            <person name="Cannon C."/>
            <person name="Castanera R."/>
            <person name="Culley D.E."/>
            <person name="Daum C."/>
            <person name="Ezra D."/>
            <person name="Gonzalez J.B."/>
            <person name="Henrissat B."/>
            <person name="Kuo A."/>
            <person name="Liang C."/>
            <person name="Lipzen A."/>
            <person name="Lutzoni F."/>
            <person name="Magnuson J."/>
            <person name="Mondo S."/>
            <person name="Nolan M."/>
            <person name="Ohm R."/>
            <person name="Pangilinan J."/>
            <person name="Park H.-J."/>
            <person name="Ramirez L."/>
            <person name="Alfaro M."/>
            <person name="Sun H."/>
            <person name="Tritt A."/>
            <person name="Yoshinaga Y."/>
            <person name="Zwiers L.-H."/>
            <person name="Turgeon B.G."/>
            <person name="Goodwin S.B."/>
            <person name="Spatafora J.W."/>
            <person name="Crous P.W."/>
            <person name="Grigoriev I.V."/>
        </authorList>
    </citation>
    <scope>NUCLEOTIDE SEQUENCE</scope>
    <source>
        <strain evidence="3">CBS 394.84</strain>
    </source>
</reference>
<evidence type="ECO:0000313" key="4">
    <source>
        <dbReference type="Proteomes" id="UP000800039"/>
    </source>
</evidence>
<dbReference type="RefSeq" id="XP_040784542.1">
    <property type="nucleotide sequence ID" value="XM_040927011.1"/>
</dbReference>